<accession>A0A238YYS3</accession>
<name>A0A238YYS3_9FLAO</name>
<gene>
    <name evidence="4" type="ORF">SAMN06265371_11190</name>
</gene>
<feature type="domain" description="NodB homology" evidence="3">
    <location>
        <begin position="53"/>
        <end position="311"/>
    </location>
</feature>
<protein>
    <submittedName>
        <fullName evidence="4">Polysaccharide deacetylase</fullName>
    </submittedName>
</protein>
<dbReference type="EMBL" id="FZNT01000011">
    <property type="protein sequence ID" value="SNR75891.1"/>
    <property type="molecule type" value="Genomic_DNA"/>
</dbReference>
<sequence>MYHYVRPFDPLFPNLKSLHIDDFRKQLDFFESEYGFVSKADFINSFKSGIVPNGVVLTFDDGLSCHYKYVYKELKKRDLWGVFYIPTLPFIEQKIIDVHRIHILLASNDSRKVYETIMSYLTDDMLDKKSENEFRSMVYKLQVNDNYTLLTKKTLNYFIKYEFREIIIDKVINKLIPNFEKILLNYYLTNNQIKEMHDNGMVIGSHTVSHPVLSKISKNKQFNEINDSFNYLEKIVDEFDIKTFCYPYGGFHSFDDNCEIILDSLKCSFSFNVEQRDIEKNDLLNRKQALPRYDCNQFQFGQVRELKKELI</sequence>
<dbReference type="PROSITE" id="PS51677">
    <property type="entry name" value="NODB"/>
    <property type="match status" value="1"/>
</dbReference>
<dbReference type="InterPro" id="IPR051398">
    <property type="entry name" value="Polysacch_Deacetylase"/>
</dbReference>
<dbReference type="SUPFAM" id="SSF88713">
    <property type="entry name" value="Glycoside hydrolase/deacetylase"/>
    <property type="match status" value="1"/>
</dbReference>
<evidence type="ECO:0000313" key="5">
    <source>
        <dbReference type="Proteomes" id="UP000198384"/>
    </source>
</evidence>
<proteinExistence type="predicted"/>
<dbReference type="GO" id="GO:0005576">
    <property type="term" value="C:extracellular region"/>
    <property type="evidence" value="ECO:0007669"/>
    <property type="project" value="UniProtKB-SubCell"/>
</dbReference>
<evidence type="ECO:0000259" key="3">
    <source>
        <dbReference type="PROSITE" id="PS51677"/>
    </source>
</evidence>
<organism evidence="4 5">
    <name type="scientific">Lutibacter agarilyticus</name>
    <dbReference type="NCBI Taxonomy" id="1109740"/>
    <lineage>
        <taxon>Bacteria</taxon>
        <taxon>Pseudomonadati</taxon>
        <taxon>Bacteroidota</taxon>
        <taxon>Flavobacteriia</taxon>
        <taxon>Flavobacteriales</taxon>
        <taxon>Flavobacteriaceae</taxon>
        <taxon>Lutibacter</taxon>
    </lineage>
</organism>
<dbReference type="InterPro" id="IPR002509">
    <property type="entry name" value="NODB_dom"/>
</dbReference>
<evidence type="ECO:0000313" key="4">
    <source>
        <dbReference type="EMBL" id="SNR75891.1"/>
    </source>
</evidence>
<keyword evidence="5" id="KW-1185">Reference proteome</keyword>
<dbReference type="GO" id="GO:0005975">
    <property type="term" value="P:carbohydrate metabolic process"/>
    <property type="evidence" value="ECO:0007669"/>
    <property type="project" value="InterPro"/>
</dbReference>
<dbReference type="InterPro" id="IPR011330">
    <property type="entry name" value="Glyco_hydro/deAcase_b/a-brl"/>
</dbReference>
<dbReference type="Pfam" id="PF01522">
    <property type="entry name" value="Polysacc_deac_1"/>
    <property type="match status" value="1"/>
</dbReference>
<dbReference type="Proteomes" id="UP000198384">
    <property type="component" value="Unassembled WGS sequence"/>
</dbReference>
<dbReference type="Gene3D" id="3.20.20.370">
    <property type="entry name" value="Glycoside hydrolase/deacetylase"/>
    <property type="match status" value="1"/>
</dbReference>
<evidence type="ECO:0000256" key="1">
    <source>
        <dbReference type="ARBA" id="ARBA00004613"/>
    </source>
</evidence>
<dbReference type="PANTHER" id="PTHR34216:SF3">
    <property type="entry name" value="POLY-BETA-1,6-N-ACETYL-D-GLUCOSAMINE N-DEACETYLASE"/>
    <property type="match status" value="1"/>
</dbReference>
<dbReference type="PANTHER" id="PTHR34216">
    <property type="match status" value="1"/>
</dbReference>
<dbReference type="GO" id="GO:0016810">
    <property type="term" value="F:hydrolase activity, acting on carbon-nitrogen (but not peptide) bonds"/>
    <property type="evidence" value="ECO:0007669"/>
    <property type="project" value="InterPro"/>
</dbReference>
<comment type="subcellular location">
    <subcellularLocation>
        <location evidence="1">Secreted</location>
    </subcellularLocation>
</comment>
<keyword evidence="2" id="KW-0732">Signal</keyword>
<reference evidence="4 5" key="1">
    <citation type="submission" date="2017-06" db="EMBL/GenBank/DDBJ databases">
        <authorList>
            <person name="Kim H.J."/>
            <person name="Triplett B.A."/>
        </authorList>
    </citation>
    <scope>NUCLEOTIDE SEQUENCE [LARGE SCALE GENOMIC DNA]</scope>
    <source>
        <strain evidence="4 5">DSM 29150</strain>
    </source>
</reference>
<dbReference type="AlphaFoldDB" id="A0A238YYS3"/>
<evidence type="ECO:0000256" key="2">
    <source>
        <dbReference type="ARBA" id="ARBA00022729"/>
    </source>
</evidence>